<keyword evidence="2" id="KW-1185">Reference proteome</keyword>
<evidence type="ECO:0000313" key="2">
    <source>
        <dbReference type="Proteomes" id="UP000499080"/>
    </source>
</evidence>
<reference evidence="1 2" key="1">
    <citation type="journal article" date="2019" name="Sci. Rep.">
        <title>Orb-weaving spider Araneus ventricosus genome elucidates the spidroin gene catalogue.</title>
        <authorList>
            <person name="Kono N."/>
            <person name="Nakamura H."/>
            <person name="Ohtoshi R."/>
            <person name="Moran D.A.P."/>
            <person name="Shinohara A."/>
            <person name="Yoshida Y."/>
            <person name="Fujiwara M."/>
            <person name="Mori M."/>
            <person name="Tomita M."/>
            <person name="Arakawa K."/>
        </authorList>
    </citation>
    <scope>NUCLEOTIDE SEQUENCE [LARGE SCALE GENOMIC DNA]</scope>
</reference>
<proteinExistence type="predicted"/>
<dbReference type="Gene3D" id="2.120.10.30">
    <property type="entry name" value="TolB, C-terminal domain"/>
    <property type="match status" value="1"/>
</dbReference>
<dbReference type="OrthoDB" id="6435394at2759"/>
<accession>A0A4Y2R3W6</accession>
<name>A0A4Y2R3W6_ARAVE</name>
<organism evidence="1 2">
    <name type="scientific">Araneus ventricosus</name>
    <name type="common">Orbweaver spider</name>
    <name type="synonym">Epeira ventricosa</name>
    <dbReference type="NCBI Taxonomy" id="182803"/>
    <lineage>
        <taxon>Eukaryota</taxon>
        <taxon>Metazoa</taxon>
        <taxon>Ecdysozoa</taxon>
        <taxon>Arthropoda</taxon>
        <taxon>Chelicerata</taxon>
        <taxon>Arachnida</taxon>
        <taxon>Araneae</taxon>
        <taxon>Araneomorphae</taxon>
        <taxon>Entelegynae</taxon>
        <taxon>Araneoidea</taxon>
        <taxon>Araneidae</taxon>
        <taxon>Araneus</taxon>
    </lineage>
</organism>
<dbReference type="InterPro" id="IPR011042">
    <property type="entry name" value="6-blade_b-propeller_TolB-like"/>
</dbReference>
<dbReference type="Proteomes" id="UP000499080">
    <property type="component" value="Unassembled WGS sequence"/>
</dbReference>
<gene>
    <name evidence="1" type="ORF">AVEN_33551_1</name>
</gene>
<feature type="non-terminal residue" evidence="1">
    <location>
        <position position="45"/>
    </location>
</feature>
<protein>
    <submittedName>
        <fullName evidence="1">Uncharacterized protein</fullName>
    </submittedName>
</protein>
<comment type="caution">
    <text evidence="1">The sequence shown here is derived from an EMBL/GenBank/DDBJ whole genome shotgun (WGS) entry which is preliminary data.</text>
</comment>
<evidence type="ECO:0000313" key="1">
    <source>
        <dbReference type="EMBL" id="GBN70288.1"/>
    </source>
</evidence>
<dbReference type="EMBL" id="BGPR01142359">
    <property type="protein sequence ID" value="GBN70288.1"/>
    <property type="molecule type" value="Genomic_DNA"/>
</dbReference>
<sequence length="45" mass="5003">MNNFLIVAKRTDIRKVSLDVPYTADVVLRISSIKNVIALDVDTQG</sequence>
<dbReference type="AlphaFoldDB" id="A0A4Y2R3W6"/>